<evidence type="ECO:0000256" key="2">
    <source>
        <dbReference type="ARBA" id="ARBA00022857"/>
    </source>
</evidence>
<feature type="domain" description="Pyrroline-5-carboxylate reductase dimerisation" evidence="5">
    <location>
        <begin position="159"/>
        <end position="263"/>
    </location>
</feature>
<reference evidence="6" key="1">
    <citation type="submission" date="2020-05" db="EMBL/GenBank/DDBJ databases">
        <authorList>
            <person name="Chiriac C."/>
            <person name="Salcher M."/>
            <person name="Ghai R."/>
            <person name="Kavagutti S V."/>
        </authorList>
    </citation>
    <scope>NUCLEOTIDE SEQUENCE</scope>
</reference>
<dbReference type="NCBIfam" id="TIGR00112">
    <property type="entry name" value="proC"/>
    <property type="match status" value="1"/>
</dbReference>
<evidence type="ECO:0000256" key="1">
    <source>
        <dbReference type="ARBA" id="ARBA00005525"/>
    </source>
</evidence>
<proteinExistence type="inferred from homology"/>
<keyword evidence="3" id="KW-0560">Oxidoreductase</keyword>
<dbReference type="InterPro" id="IPR008927">
    <property type="entry name" value="6-PGluconate_DH-like_C_sf"/>
</dbReference>
<dbReference type="InterPro" id="IPR029036">
    <property type="entry name" value="P5CR_dimer"/>
</dbReference>
<keyword evidence="2" id="KW-0521">NADP</keyword>
<dbReference type="InterPro" id="IPR036291">
    <property type="entry name" value="NAD(P)-bd_dom_sf"/>
</dbReference>
<dbReference type="HAMAP" id="MF_01925">
    <property type="entry name" value="P5C_reductase"/>
    <property type="match status" value="1"/>
</dbReference>
<comment type="similarity">
    <text evidence="1">Belongs to the pyrroline-5-carboxylate reductase family.</text>
</comment>
<dbReference type="GO" id="GO:0004735">
    <property type="term" value="F:pyrroline-5-carboxylate reductase activity"/>
    <property type="evidence" value="ECO:0007669"/>
    <property type="project" value="InterPro"/>
</dbReference>
<evidence type="ECO:0000259" key="4">
    <source>
        <dbReference type="Pfam" id="PF03807"/>
    </source>
</evidence>
<accession>A0A6J7H013</accession>
<dbReference type="PANTHER" id="PTHR11645:SF0">
    <property type="entry name" value="PYRROLINE-5-CARBOXYLATE REDUCTASE 3"/>
    <property type="match status" value="1"/>
</dbReference>
<dbReference type="Gene3D" id="1.10.3730.10">
    <property type="entry name" value="ProC C-terminal domain-like"/>
    <property type="match status" value="1"/>
</dbReference>
<dbReference type="InterPro" id="IPR028939">
    <property type="entry name" value="P5C_Rdtase_cat_N"/>
</dbReference>
<dbReference type="GO" id="GO:0055129">
    <property type="term" value="P:L-proline biosynthetic process"/>
    <property type="evidence" value="ECO:0007669"/>
    <property type="project" value="TreeGrafter"/>
</dbReference>
<dbReference type="SUPFAM" id="SSF48179">
    <property type="entry name" value="6-phosphogluconate dehydrogenase C-terminal domain-like"/>
    <property type="match status" value="1"/>
</dbReference>
<evidence type="ECO:0000256" key="3">
    <source>
        <dbReference type="ARBA" id="ARBA00023002"/>
    </source>
</evidence>
<organism evidence="6">
    <name type="scientific">freshwater metagenome</name>
    <dbReference type="NCBI Taxonomy" id="449393"/>
    <lineage>
        <taxon>unclassified sequences</taxon>
        <taxon>metagenomes</taxon>
        <taxon>ecological metagenomes</taxon>
    </lineage>
</organism>
<dbReference type="EMBL" id="CAFBMR010000019">
    <property type="protein sequence ID" value="CAB4910013.1"/>
    <property type="molecule type" value="Genomic_DNA"/>
</dbReference>
<evidence type="ECO:0000313" key="6">
    <source>
        <dbReference type="EMBL" id="CAB4910013.1"/>
    </source>
</evidence>
<dbReference type="FunFam" id="1.10.3730.10:FF:000001">
    <property type="entry name" value="Pyrroline-5-carboxylate reductase"/>
    <property type="match status" value="1"/>
</dbReference>
<feature type="domain" description="Pyrroline-5-carboxylate reductase catalytic N-terminal" evidence="4">
    <location>
        <begin position="4"/>
        <end position="96"/>
    </location>
</feature>
<dbReference type="AlphaFoldDB" id="A0A6J7H013"/>
<dbReference type="SUPFAM" id="SSF51735">
    <property type="entry name" value="NAD(P)-binding Rossmann-fold domains"/>
    <property type="match status" value="1"/>
</dbReference>
<evidence type="ECO:0000259" key="5">
    <source>
        <dbReference type="Pfam" id="PF14748"/>
    </source>
</evidence>
<dbReference type="Pfam" id="PF03807">
    <property type="entry name" value="F420_oxidored"/>
    <property type="match status" value="1"/>
</dbReference>
<dbReference type="PANTHER" id="PTHR11645">
    <property type="entry name" value="PYRROLINE-5-CARBOXYLATE REDUCTASE"/>
    <property type="match status" value="1"/>
</dbReference>
<dbReference type="PROSITE" id="PS00521">
    <property type="entry name" value="P5CR"/>
    <property type="match status" value="1"/>
</dbReference>
<dbReference type="InterPro" id="IPR053790">
    <property type="entry name" value="P5CR-like_CS"/>
</dbReference>
<dbReference type="PIRSF" id="PIRSF000193">
    <property type="entry name" value="Pyrrol-5-carb_rd"/>
    <property type="match status" value="1"/>
</dbReference>
<gene>
    <name evidence="6" type="ORF">UFOPK3610_00724</name>
</gene>
<dbReference type="Gene3D" id="3.40.50.720">
    <property type="entry name" value="NAD(P)-binding Rossmann-like Domain"/>
    <property type="match status" value="1"/>
</dbReference>
<protein>
    <submittedName>
        <fullName evidence="6">Unannotated protein</fullName>
    </submittedName>
</protein>
<dbReference type="InterPro" id="IPR000304">
    <property type="entry name" value="Pyrroline-COOH_reductase"/>
</dbReference>
<sequence>MTTFAFYGAGNMGEALISGLRNSGVSGADILVVEKRPERATEIASAYEVLIVDALTAASRADIHVVVVKPQDVAGLLGEIGSDIAPGSLMISIAAGISTAFLESQVGEGVACVRAMPNTPALLGQGMTGVSAGAKCDDDSLGKAASIMSTVGSVAIIAETDQDALTAISGSGPAYVFYLAEAMAEAGIGLGLSPELARTLVNQTLVGASAMLNSTELEPSELRSRVTSPNGTTAAAVSVFDERGTRETVIRAVAAAAQRSKELAAGS</sequence>
<name>A0A6J7H013_9ZZZZ</name>
<dbReference type="Pfam" id="PF14748">
    <property type="entry name" value="P5CR_dimer"/>
    <property type="match status" value="1"/>
</dbReference>